<dbReference type="PANTHER" id="PTHR11699">
    <property type="entry name" value="ALDEHYDE DEHYDROGENASE-RELATED"/>
    <property type="match status" value="1"/>
</dbReference>
<dbReference type="EMBL" id="CP118377">
    <property type="protein sequence ID" value="WFD43847.1"/>
    <property type="molecule type" value="Genomic_DNA"/>
</dbReference>
<evidence type="ECO:0000256" key="2">
    <source>
        <dbReference type="ARBA" id="ARBA00023002"/>
    </source>
</evidence>
<evidence type="ECO:0000259" key="6">
    <source>
        <dbReference type="Pfam" id="PF00171"/>
    </source>
</evidence>
<keyword evidence="5" id="KW-1133">Transmembrane helix</keyword>
<dbReference type="InterPro" id="IPR016162">
    <property type="entry name" value="Ald_DH_N"/>
</dbReference>
<dbReference type="Pfam" id="PF00171">
    <property type="entry name" value="Aldedh"/>
    <property type="match status" value="2"/>
</dbReference>
<dbReference type="InterPro" id="IPR029510">
    <property type="entry name" value="Ald_DH_CS_GLU"/>
</dbReference>
<organism evidence="7 8">
    <name type="scientific">Malassezia psittaci</name>
    <dbReference type="NCBI Taxonomy" id="1821823"/>
    <lineage>
        <taxon>Eukaryota</taxon>
        <taxon>Fungi</taxon>
        <taxon>Dikarya</taxon>
        <taxon>Basidiomycota</taxon>
        <taxon>Ustilaginomycotina</taxon>
        <taxon>Malasseziomycetes</taxon>
        <taxon>Malasseziales</taxon>
        <taxon>Malasseziaceae</taxon>
        <taxon>Malassezia</taxon>
    </lineage>
</organism>
<keyword evidence="5" id="KW-0472">Membrane</keyword>
<dbReference type="InterPro" id="IPR016163">
    <property type="entry name" value="Ald_DH_C"/>
</dbReference>
<dbReference type="Gene3D" id="3.40.309.10">
    <property type="entry name" value="Aldehyde Dehydrogenase, Chain A, domain 2"/>
    <property type="match status" value="1"/>
</dbReference>
<keyword evidence="8" id="KW-1185">Reference proteome</keyword>
<feature type="domain" description="Aldehyde dehydrogenase" evidence="6">
    <location>
        <begin position="170"/>
        <end position="458"/>
    </location>
</feature>
<gene>
    <name evidence="7" type="primary">MSC7</name>
    <name evidence="7" type="ORF">MPSI1_002512</name>
</gene>
<dbReference type="Gene3D" id="3.40.605.10">
    <property type="entry name" value="Aldehyde Dehydrogenase, Chain A, domain 1"/>
    <property type="match status" value="2"/>
</dbReference>
<dbReference type="FunFam" id="3.40.309.10:FF:000024">
    <property type="entry name" value="Betaine aldehyde dehydrogenase"/>
    <property type="match status" value="1"/>
</dbReference>
<keyword evidence="5" id="KW-0812">Transmembrane</keyword>
<keyword evidence="2 4" id="KW-0560">Oxidoreductase</keyword>
<comment type="similarity">
    <text evidence="1 4">Belongs to the aldehyde dehydrogenase family.</text>
</comment>
<dbReference type="InterPro" id="IPR015590">
    <property type="entry name" value="Aldehyde_DH_dom"/>
</dbReference>
<feature type="active site" evidence="3">
    <location>
        <position position="219"/>
    </location>
</feature>
<protein>
    <submittedName>
        <fullName evidence="7">Meiotic Sister-Chromatid recombination aldehyde dehydrogenase</fullName>
    </submittedName>
</protein>
<sequence length="516" mass="56998">MIEIIPAAVVTILISIVSGGILWYKKESRILQIKGVHPEQATPGWKGRFRSSPAPPVVSEGKVHCIDPATGFVLDTLQADTSATIQSKIGAAKEAQISFKATSWEQRRRFLKTLRAWIMRDMEVLARIACRDTGKTAIDAAFGELLTTCAKLNWTLANGEKVLQPETRNLVQLVVCAPEHAEALTRDKRIAHITFIGSDRIGRAVAAAAAPQLTATTLELGGKDPAVILPGTNLEFFASMFLRACFQAMGQNCIGIERWIVPRDMTEALVNTVQSRIASLKCGSFLDDTRFGTQKDIEDVVDCGAMINDARFDQLESLIEDAVKQGARLLQGGRRLQHPRWPLGFYFQPTLLVNVTKTMRIAQEELFAPVFLVMSYDSIQEAIDIANGTVYGLGSSVFGSNREDCLRVADQLECGMVNINDFGISYLNQGLPFGGCKDSGFGRFAGPEGLLGLTRAKSRTEDIAFRWVQTSIPPVVDYPVRNTNQSWQCTSSHSLSFTRIGWPCIRYYEPTYHRVV</sequence>
<dbReference type="Proteomes" id="UP001214628">
    <property type="component" value="Chromosome 3"/>
</dbReference>
<dbReference type="GO" id="GO:0016620">
    <property type="term" value="F:oxidoreductase activity, acting on the aldehyde or oxo group of donors, NAD or NADP as acceptor"/>
    <property type="evidence" value="ECO:0007669"/>
    <property type="project" value="InterPro"/>
</dbReference>
<evidence type="ECO:0000256" key="3">
    <source>
        <dbReference type="PROSITE-ProRule" id="PRU10007"/>
    </source>
</evidence>
<reference evidence="7" key="1">
    <citation type="submission" date="2023-02" db="EMBL/GenBank/DDBJ databases">
        <title>Mating type loci evolution in Malassezia.</title>
        <authorList>
            <person name="Coelho M.A."/>
        </authorList>
    </citation>
    <scope>NUCLEOTIDE SEQUENCE</scope>
    <source>
        <strain evidence="7">CBS 14136</strain>
    </source>
</reference>
<evidence type="ECO:0000256" key="4">
    <source>
        <dbReference type="RuleBase" id="RU003345"/>
    </source>
</evidence>
<evidence type="ECO:0000256" key="5">
    <source>
        <dbReference type="SAM" id="Phobius"/>
    </source>
</evidence>
<evidence type="ECO:0000313" key="8">
    <source>
        <dbReference type="Proteomes" id="UP001214628"/>
    </source>
</evidence>
<evidence type="ECO:0000256" key="1">
    <source>
        <dbReference type="ARBA" id="ARBA00009986"/>
    </source>
</evidence>
<dbReference type="AlphaFoldDB" id="A0AAF0FAS2"/>
<evidence type="ECO:0000313" key="7">
    <source>
        <dbReference type="EMBL" id="WFD43847.1"/>
    </source>
</evidence>
<feature type="domain" description="Aldehyde dehydrogenase" evidence="6">
    <location>
        <begin position="61"/>
        <end position="167"/>
    </location>
</feature>
<name>A0AAF0FAS2_9BASI</name>
<proteinExistence type="inferred from homology"/>
<feature type="transmembrane region" description="Helical" evidence="5">
    <location>
        <begin position="6"/>
        <end position="24"/>
    </location>
</feature>
<dbReference type="SUPFAM" id="SSF53720">
    <property type="entry name" value="ALDH-like"/>
    <property type="match status" value="1"/>
</dbReference>
<dbReference type="PROSITE" id="PS00687">
    <property type="entry name" value="ALDEHYDE_DEHYDR_GLU"/>
    <property type="match status" value="1"/>
</dbReference>
<dbReference type="InterPro" id="IPR016161">
    <property type="entry name" value="Ald_DH/histidinol_DH"/>
</dbReference>
<accession>A0AAF0FAS2</accession>